<proteinExistence type="predicted"/>
<accession>A0AAD7D222</accession>
<dbReference type="InterPro" id="IPR032675">
    <property type="entry name" value="LRR_dom_sf"/>
</dbReference>
<name>A0AAD7D222_MYCRO</name>
<evidence type="ECO:0000313" key="2">
    <source>
        <dbReference type="Proteomes" id="UP001221757"/>
    </source>
</evidence>
<protein>
    <recommendedName>
        <fullName evidence="3">F-box domain-containing protein</fullName>
    </recommendedName>
</protein>
<dbReference type="AlphaFoldDB" id="A0AAD7D222"/>
<evidence type="ECO:0000313" key="1">
    <source>
        <dbReference type="EMBL" id="KAJ7675226.1"/>
    </source>
</evidence>
<reference evidence="1" key="1">
    <citation type="submission" date="2023-03" db="EMBL/GenBank/DDBJ databases">
        <title>Massive genome expansion in bonnet fungi (Mycena s.s.) driven by repeated elements and novel gene families across ecological guilds.</title>
        <authorList>
            <consortium name="Lawrence Berkeley National Laboratory"/>
            <person name="Harder C.B."/>
            <person name="Miyauchi S."/>
            <person name="Viragh M."/>
            <person name="Kuo A."/>
            <person name="Thoen E."/>
            <person name="Andreopoulos B."/>
            <person name="Lu D."/>
            <person name="Skrede I."/>
            <person name="Drula E."/>
            <person name="Henrissat B."/>
            <person name="Morin E."/>
            <person name="Kohler A."/>
            <person name="Barry K."/>
            <person name="LaButti K."/>
            <person name="Morin E."/>
            <person name="Salamov A."/>
            <person name="Lipzen A."/>
            <person name="Mereny Z."/>
            <person name="Hegedus B."/>
            <person name="Baldrian P."/>
            <person name="Stursova M."/>
            <person name="Weitz H."/>
            <person name="Taylor A."/>
            <person name="Grigoriev I.V."/>
            <person name="Nagy L.G."/>
            <person name="Martin F."/>
            <person name="Kauserud H."/>
        </authorList>
    </citation>
    <scope>NUCLEOTIDE SEQUENCE</scope>
    <source>
        <strain evidence="1">CBHHK067</strain>
    </source>
</reference>
<dbReference type="Proteomes" id="UP001221757">
    <property type="component" value="Unassembled WGS sequence"/>
</dbReference>
<gene>
    <name evidence="1" type="ORF">B0H17DRAFT_1081490</name>
</gene>
<comment type="caution">
    <text evidence="1">The sequence shown here is derived from an EMBL/GenBank/DDBJ whole genome shotgun (WGS) entry which is preliminary data.</text>
</comment>
<dbReference type="SUPFAM" id="SSF52047">
    <property type="entry name" value="RNI-like"/>
    <property type="match status" value="1"/>
</dbReference>
<keyword evidence="2" id="KW-1185">Reference proteome</keyword>
<sequence>MESPCFSTPYRDLLHTNTIPSDAECQRIHELLVGPRKQVVNISDEIERLQGLIGDLTEKRDHLNSFIDAHLALVSPARRLPEDIVAEIFTAALPSDRNATMSGAEPPCFSPIVALSTPRLWATLHIVEMTKVVHTWLSRSGSLPLSISMVDLDVSKLLETLIHFAGRWKHLHLLLHSHRSFAPLATLAADDVPLLQSLGSSASFPSTAPIPDFPVRWHQLRHLSIGHDPGHSKRVFAKAGEVLAVLRQCPDLETCNLAIQSHAPLPVQAPCQLDKLWQLCITDVYSPEFFRALVLPNLRSLEYSSASIVRDVNTLAFAPLLTSARHIQRLSLGVSSLSTSTVELTIQWVVRSFGRDRDADAGIAALFTSNTPDPSTTLCPRLQVLNLLQFSAISDEALLELIRTRSGAHVDKVARLSSIRATLARRMQIDIMPSLQSLIADGLSVCLHYEPHPSSLYSPAERLLADDSDWMPISSRWGESNIA</sequence>
<evidence type="ECO:0008006" key="3">
    <source>
        <dbReference type="Google" id="ProtNLM"/>
    </source>
</evidence>
<dbReference type="Gene3D" id="3.80.10.10">
    <property type="entry name" value="Ribonuclease Inhibitor"/>
    <property type="match status" value="1"/>
</dbReference>
<organism evidence="1 2">
    <name type="scientific">Mycena rosella</name>
    <name type="common">Pink bonnet</name>
    <name type="synonym">Agaricus rosellus</name>
    <dbReference type="NCBI Taxonomy" id="1033263"/>
    <lineage>
        <taxon>Eukaryota</taxon>
        <taxon>Fungi</taxon>
        <taxon>Dikarya</taxon>
        <taxon>Basidiomycota</taxon>
        <taxon>Agaricomycotina</taxon>
        <taxon>Agaricomycetes</taxon>
        <taxon>Agaricomycetidae</taxon>
        <taxon>Agaricales</taxon>
        <taxon>Marasmiineae</taxon>
        <taxon>Mycenaceae</taxon>
        <taxon>Mycena</taxon>
    </lineage>
</organism>
<dbReference type="EMBL" id="JARKIE010000151">
    <property type="protein sequence ID" value="KAJ7675226.1"/>
    <property type="molecule type" value="Genomic_DNA"/>
</dbReference>